<evidence type="ECO:0000256" key="1">
    <source>
        <dbReference type="ARBA" id="ARBA00022676"/>
    </source>
</evidence>
<dbReference type="Pfam" id="PF13579">
    <property type="entry name" value="Glyco_trans_4_4"/>
    <property type="match status" value="1"/>
</dbReference>
<dbReference type="InterPro" id="IPR050194">
    <property type="entry name" value="Glycosyltransferase_grp1"/>
</dbReference>
<gene>
    <name evidence="4" type="ORF">GCM10009721_26440</name>
</gene>
<accession>A0ABQ2I1Z8</accession>
<dbReference type="PANTHER" id="PTHR45947">
    <property type="entry name" value="SULFOQUINOVOSYL TRANSFERASE SQD2"/>
    <property type="match status" value="1"/>
</dbReference>
<keyword evidence="1" id="KW-0328">Glycosyltransferase</keyword>
<keyword evidence="2" id="KW-0808">Transferase</keyword>
<sequence length="437" mass="47018">MLWFGQGQDESWLTQQGWRPSVGAEGWTALRQQVSTVARTETDAEHGTSTTSPGAALVSTTIPMTLRHFYGELIAIMRSDGYDVTLVSSSGAHLNAAVSETGARAHVIEMSRDVTPARDLRAWMQWFRVVRARRPAVVVAGTPKAALLAMTASAMYGVPRRVYLCGGLRLEGSTGLLRHVLVWMERLAMGAATEVMVNSSTLKAEVLSSHLVSPAKLRQTVPGSTHGVNARHFAPREPDAQLRDQYGIAADTAVLGFVGRLTHDKGIDTLIDAASLLMRAGTRLHLLIVGPQNEPDSQDYLSRLESSGVPVSLVGPVEDVRPYYALLSLLVLPSLREGFPNVVLEAAAMGVPTVTTTATGCRDSVIDGRTGLLVDPGDAQALSAAIARGIADPARLAEMGRNARSWVEAEFRPERIVSTWFHSPLNGDCRGKANVTR</sequence>
<dbReference type="PANTHER" id="PTHR45947:SF13">
    <property type="entry name" value="TRANSFERASE"/>
    <property type="match status" value="1"/>
</dbReference>
<evidence type="ECO:0000313" key="4">
    <source>
        <dbReference type="EMBL" id="GGM98174.1"/>
    </source>
</evidence>
<dbReference type="InterPro" id="IPR028098">
    <property type="entry name" value="Glyco_trans_4-like_N"/>
</dbReference>
<dbReference type="Pfam" id="PF13692">
    <property type="entry name" value="Glyco_trans_1_4"/>
    <property type="match status" value="1"/>
</dbReference>
<dbReference type="Gene3D" id="3.40.50.2000">
    <property type="entry name" value="Glycogen Phosphorylase B"/>
    <property type="match status" value="2"/>
</dbReference>
<keyword evidence="5" id="KW-1185">Reference proteome</keyword>
<reference evidence="5" key="1">
    <citation type="journal article" date="2019" name="Int. J. Syst. Evol. Microbiol.">
        <title>The Global Catalogue of Microorganisms (GCM) 10K type strain sequencing project: providing services to taxonomists for standard genome sequencing and annotation.</title>
        <authorList>
            <consortium name="The Broad Institute Genomics Platform"/>
            <consortium name="The Broad Institute Genome Sequencing Center for Infectious Disease"/>
            <person name="Wu L."/>
            <person name="Ma J."/>
        </authorList>
    </citation>
    <scope>NUCLEOTIDE SEQUENCE [LARGE SCALE GENOMIC DNA]</scope>
    <source>
        <strain evidence="5">JCM 1365</strain>
    </source>
</reference>
<name>A0ABQ2I1Z8_9MICO</name>
<dbReference type="CDD" id="cd03808">
    <property type="entry name" value="GT4_CapM-like"/>
    <property type="match status" value="1"/>
</dbReference>
<proteinExistence type="predicted"/>
<comment type="caution">
    <text evidence="4">The sequence shown here is derived from an EMBL/GenBank/DDBJ whole genome shotgun (WGS) entry which is preliminary data.</text>
</comment>
<organism evidence="4 5">
    <name type="scientific">Terrabacter tumescens</name>
    <dbReference type="NCBI Taxonomy" id="60443"/>
    <lineage>
        <taxon>Bacteria</taxon>
        <taxon>Bacillati</taxon>
        <taxon>Actinomycetota</taxon>
        <taxon>Actinomycetes</taxon>
        <taxon>Micrococcales</taxon>
        <taxon>Intrasporangiaceae</taxon>
        <taxon>Terrabacter</taxon>
    </lineage>
</organism>
<feature type="domain" description="Glycosyltransferase subfamily 4-like N-terminal" evidence="3">
    <location>
        <begin position="71"/>
        <end position="218"/>
    </location>
</feature>
<evidence type="ECO:0000259" key="3">
    <source>
        <dbReference type="Pfam" id="PF13579"/>
    </source>
</evidence>
<protein>
    <recommendedName>
        <fullName evidence="3">Glycosyltransferase subfamily 4-like N-terminal domain-containing protein</fullName>
    </recommendedName>
</protein>
<dbReference type="SUPFAM" id="SSF53756">
    <property type="entry name" value="UDP-Glycosyltransferase/glycogen phosphorylase"/>
    <property type="match status" value="1"/>
</dbReference>
<dbReference type="EMBL" id="BMNZ01000004">
    <property type="protein sequence ID" value="GGM98174.1"/>
    <property type="molecule type" value="Genomic_DNA"/>
</dbReference>
<evidence type="ECO:0000313" key="5">
    <source>
        <dbReference type="Proteomes" id="UP000623461"/>
    </source>
</evidence>
<evidence type="ECO:0000256" key="2">
    <source>
        <dbReference type="ARBA" id="ARBA00022679"/>
    </source>
</evidence>
<dbReference type="Proteomes" id="UP000623461">
    <property type="component" value="Unassembled WGS sequence"/>
</dbReference>